<dbReference type="Proteomes" id="UP001164746">
    <property type="component" value="Chromosome 9"/>
</dbReference>
<sequence length="242" mass="27287">MKHLRQRTAMQLSTRVALTLHRQKYPIHQNSPDVQHNSPKQPLFVMKIIGTVLLVAALASANSLQDDEVITNTTQIVIGPGGEIYHLATIPSENKEEVEITDEDGNHITTVHNFINEGYIVENPTHRDVCFIRQSSDGNSTCFVENPVKNALPSSLQDICQGRERVTLKPFACDHPALDAAVPQADKRSIMVTHCVYDRHVNTVCSSKYCCKKFIWCWKHCCKYTVKVSWTRRCITGHSSAF</sequence>
<evidence type="ECO:0008006" key="3">
    <source>
        <dbReference type="Google" id="ProtNLM"/>
    </source>
</evidence>
<keyword evidence="2" id="KW-1185">Reference proteome</keyword>
<organism evidence="1 2">
    <name type="scientific">Mya arenaria</name>
    <name type="common">Soft-shell clam</name>
    <dbReference type="NCBI Taxonomy" id="6604"/>
    <lineage>
        <taxon>Eukaryota</taxon>
        <taxon>Metazoa</taxon>
        <taxon>Spiralia</taxon>
        <taxon>Lophotrochozoa</taxon>
        <taxon>Mollusca</taxon>
        <taxon>Bivalvia</taxon>
        <taxon>Autobranchia</taxon>
        <taxon>Heteroconchia</taxon>
        <taxon>Euheterodonta</taxon>
        <taxon>Imparidentia</taxon>
        <taxon>Neoheterodontei</taxon>
        <taxon>Myida</taxon>
        <taxon>Myoidea</taxon>
        <taxon>Myidae</taxon>
        <taxon>Mya</taxon>
    </lineage>
</organism>
<reference evidence="1" key="1">
    <citation type="submission" date="2022-11" db="EMBL/GenBank/DDBJ databases">
        <title>Centuries of genome instability and evolution in soft-shell clam transmissible cancer (bioRxiv).</title>
        <authorList>
            <person name="Hart S.F.M."/>
            <person name="Yonemitsu M.A."/>
            <person name="Giersch R.M."/>
            <person name="Beal B.F."/>
            <person name="Arriagada G."/>
            <person name="Davis B.W."/>
            <person name="Ostrander E.A."/>
            <person name="Goff S.P."/>
            <person name="Metzger M.J."/>
        </authorList>
    </citation>
    <scope>NUCLEOTIDE SEQUENCE</scope>
    <source>
        <strain evidence="1">MELC-2E11</strain>
        <tissue evidence="1">Siphon/mantle</tissue>
    </source>
</reference>
<proteinExistence type="predicted"/>
<evidence type="ECO:0000313" key="2">
    <source>
        <dbReference type="Proteomes" id="UP001164746"/>
    </source>
</evidence>
<accession>A0ABY7EZG5</accession>
<dbReference type="EMBL" id="CP111020">
    <property type="protein sequence ID" value="WAR14489.1"/>
    <property type="molecule type" value="Genomic_DNA"/>
</dbReference>
<protein>
    <recommendedName>
        <fullName evidence="3">BRICHOS domain-containing protein</fullName>
    </recommendedName>
</protein>
<evidence type="ECO:0000313" key="1">
    <source>
        <dbReference type="EMBL" id="WAR14489.1"/>
    </source>
</evidence>
<name>A0ABY7EZG5_MYAAR</name>
<gene>
    <name evidence="1" type="ORF">MAR_004594</name>
</gene>